<name>A0AAJ5UD09_9ENTR</name>
<evidence type="ECO:0000313" key="1">
    <source>
        <dbReference type="EMBL" id="WBW59438.1"/>
    </source>
</evidence>
<dbReference type="Proteomes" id="UP001210130">
    <property type="component" value="Chromosome"/>
</dbReference>
<sequence>MDKPHDLAIFTIWSVAARGAPPGLLNAADLPPARFALCRHFTKTVHSWDLSDLSLIRAKMAETIAVNGCQCCCFASQRRQAKQQHWLSDEEYPDEN</sequence>
<accession>A0AAJ5UD09</accession>
<dbReference type="EMBL" id="CP112887">
    <property type="protein sequence ID" value="WBW59438.1"/>
    <property type="molecule type" value="Genomic_DNA"/>
</dbReference>
<reference evidence="1 2" key="1">
    <citation type="journal article" date="2023" name="Microbiol. Resour. Announc.">
        <title>Complete Genome Sequence of the First Colistin-Resistant Raoultella electrica Strain.</title>
        <authorList>
            <person name="Aldeia C."/>
            <person name="Campos-Madueno E.I."/>
            <person name="Sendi P."/>
            <person name="Endimiani A."/>
        </authorList>
    </citation>
    <scope>NUCLEOTIDE SEQUENCE [LARGE SCALE GENOMIC DNA]</scope>
    <source>
        <strain evidence="1 2">S2-IND-01-C</strain>
    </source>
</reference>
<gene>
    <name evidence="1" type="ORF">OR613_15480</name>
</gene>
<evidence type="ECO:0000313" key="2">
    <source>
        <dbReference type="Proteomes" id="UP001210130"/>
    </source>
</evidence>
<proteinExistence type="predicted"/>
<protein>
    <submittedName>
        <fullName evidence="1">Uncharacterized protein</fullName>
    </submittedName>
</protein>
<dbReference type="RefSeq" id="WP_160703740.1">
    <property type="nucleotide sequence ID" value="NZ_CP041247.1"/>
</dbReference>
<organism evidence="1 2">
    <name type="scientific">Klebsiella electrica</name>
    <dbReference type="NCBI Taxonomy" id="1259973"/>
    <lineage>
        <taxon>Bacteria</taxon>
        <taxon>Pseudomonadati</taxon>
        <taxon>Pseudomonadota</taxon>
        <taxon>Gammaproteobacteria</taxon>
        <taxon>Enterobacterales</taxon>
        <taxon>Enterobacteriaceae</taxon>
        <taxon>Klebsiella/Raoultella group</taxon>
        <taxon>Klebsiella</taxon>
    </lineage>
</organism>
<keyword evidence="2" id="KW-1185">Reference proteome</keyword>
<dbReference type="AlphaFoldDB" id="A0AAJ5UD09"/>